<protein>
    <submittedName>
        <fullName evidence="1">ABC transporter substrate-binding protein</fullName>
    </submittedName>
</protein>
<reference evidence="1 2" key="1">
    <citation type="submission" date="2019-04" db="EMBL/GenBank/DDBJ databases">
        <title>The CDC panel for molecular diagnostics of ciprofloxacin resistance and its use for research and clinical development.</title>
        <authorList>
            <person name="Liu H."/>
            <person name="Tang K."/>
            <person name="Pham C."/>
            <person name="Schmerer M."/>
        </authorList>
    </citation>
    <scope>NUCLEOTIDE SEQUENCE [LARGE SCALE GENOMIC DNA]</scope>
    <source>
        <strain evidence="1 2">LRRBGS_0742</strain>
    </source>
</reference>
<gene>
    <name evidence="1" type="ORF">E8M63_06060</name>
</gene>
<dbReference type="Proteomes" id="UP000307092">
    <property type="component" value="Unassembled WGS sequence"/>
</dbReference>
<evidence type="ECO:0000313" key="2">
    <source>
        <dbReference type="Proteomes" id="UP000307092"/>
    </source>
</evidence>
<organism evidence="1 2">
    <name type="scientific">Neisseria gonorrhoeae</name>
    <dbReference type="NCBI Taxonomy" id="485"/>
    <lineage>
        <taxon>Bacteria</taxon>
        <taxon>Pseudomonadati</taxon>
        <taxon>Pseudomonadota</taxon>
        <taxon>Betaproteobacteria</taxon>
        <taxon>Neisseriales</taxon>
        <taxon>Neisseriaceae</taxon>
        <taxon>Neisseria</taxon>
    </lineage>
</organism>
<dbReference type="EMBL" id="SUQX01000008">
    <property type="protein sequence ID" value="TJX05773.1"/>
    <property type="molecule type" value="Genomic_DNA"/>
</dbReference>
<comment type="caution">
    <text evidence="1">The sequence shown here is derived from an EMBL/GenBank/DDBJ whole genome shotgun (WGS) entry which is preliminary data.</text>
</comment>
<dbReference type="AlphaFoldDB" id="A0AAX2TQI7"/>
<evidence type="ECO:0000313" key="1">
    <source>
        <dbReference type="EMBL" id="TJX05773.1"/>
    </source>
</evidence>
<proteinExistence type="predicted"/>
<name>A0AAX2TQI7_NEIGO</name>
<sequence>MPQDTRRHPAALPTAKPLTRALPLNGGITRRMGETCKRFGKNRKGGAAAFVRLLQAQAYGFLCAALP</sequence>
<accession>A0AAX2TQI7</accession>